<name>A0A1A6ACV8_9TREE</name>
<dbReference type="EMBL" id="KI894028">
    <property type="protein sequence ID" value="OBR87889.1"/>
    <property type="molecule type" value="Genomic_DNA"/>
</dbReference>
<reference evidence="3" key="3">
    <citation type="submission" date="2024-02" db="EMBL/GenBank/DDBJ databases">
        <title>Comparative genomics of Cryptococcus and Kwoniella reveals pathogenesis evolution and contrasting modes of karyotype evolution via chromosome fusion or intercentromeric recombination.</title>
        <authorList>
            <person name="Coelho M.A."/>
            <person name="David-Palma M."/>
            <person name="Shea T."/>
            <person name="Bowers K."/>
            <person name="McGinley-Smith S."/>
            <person name="Mohammad A.W."/>
            <person name="Gnirke A."/>
            <person name="Yurkov A.M."/>
            <person name="Nowrousian M."/>
            <person name="Sun S."/>
            <person name="Cuomo C.A."/>
            <person name="Heitman J."/>
        </authorList>
    </citation>
    <scope>NUCLEOTIDE SEQUENCE</scope>
    <source>
        <strain evidence="3">CBS 10117</strain>
    </source>
</reference>
<feature type="region of interest" description="Disordered" evidence="1">
    <location>
        <begin position="548"/>
        <end position="614"/>
    </location>
</feature>
<gene>
    <name evidence="2" type="ORF">I303_02103</name>
    <name evidence="3" type="ORF">I303_101761</name>
</gene>
<accession>A0A1A6ACV8</accession>
<reference evidence="2" key="1">
    <citation type="submission" date="2013-07" db="EMBL/GenBank/DDBJ databases">
        <title>The Genome Sequence of Cryptococcus dejecticola CBS10117.</title>
        <authorList>
            <consortium name="The Broad Institute Genome Sequencing Platform"/>
            <person name="Cuomo C."/>
            <person name="Litvintseva A."/>
            <person name="Chen Y."/>
            <person name="Heitman J."/>
            <person name="Sun S."/>
            <person name="Springer D."/>
            <person name="Dromer F."/>
            <person name="Young S.K."/>
            <person name="Zeng Q."/>
            <person name="Gargeya S."/>
            <person name="Fitzgerald M."/>
            <person name="Abouelleil A."/>
            <person name="Alvarado L."/>
            <person name="Berlin A.M."/>
            <person name="Chapman S.B."/>
            <person name="Dewar J."/>
            <person name="Goldberg J."/>
            <person name="Griggs A."/>
            <person name="Gujja S."/>
            <person name="Hansen M."/>
            <person name="Howarth C."/>
            <person name="Imamovic A."/>
            <person name="Larimer J."/>
            <person name="McCowan C."/>
            <person name="Murphy C."/>
            <person name="Pearson M."/>
            <person name="Priest M."/>
            <person name="Roberts A."/>
            <person name="Saif S."/>
            <person name="Shea T."/>
            <person name="Sykes S."/>
            <person name="Wortman J."/>
            <person name="Nusbaum C."/>
            <person name="Birren B."/>
        </authorList>
    </citation>
    <scope>NUCLEOTIDE SEQUENCE [LARGE SCALE GENOMIC DNA]</scope>
    <source>
        <strain evidence="2">CBS 10117</strain>
    </source>
</reference>
<evidence type="ECO:0000313" key="4">
    <source>
        <dbReference type="Proteomes" id="UP000078595"/>
    </source>
</evidence>
<dbReference type="VEuPathDB" id="FungiDB:I303_02103"/>
<feature type="region of interest" description="Disordered" evidence="1">
    <location>
        <begin position="476"/>
        <end position="514"/>
    </location>
</feature>
<feature type="region of interest" description="Disordered" evidence="1">
    <location>
        <begin position="276"/>
        <end position="295"/>
    </location>
</feature>
<dbReference type="GeneID" id="28965802"/>
<feature type="region of interest" description="Disordered" evidence="1">
    <location>
        <begin position="155"/>
        <end position="200"/>
    </location>
</feature>
<dbReference type="AlphaFoldDB" id="A0A1A6ACV8"/>
<protein>
    <submittedName>
        <fullName evidence="2">Uncharacterized protein</fullName>
    </submittedName>
</protein>
<dbReference type="KEGG" id="kdj:28965802"/>
<evidence type="ECO:0000313" key="3">
    <source>
        <dbReference type="EMBL" id="WWC59211.1"/>
    </source>
</evidence>
<keyword evidence="4" id="KW-1185">Reference proteome</keyword>
<sequence>MSFPPDGPPYTAIPSQPTTSDLPSYGIIDIPHLIQYLSEKYPGIVEPLPDEPQDPVVISDEFLVKHWDLPAGYTQSNWADWSPDNNLPTFNNSDYPEPPLFPESRQTDMDELLSRMEEGDMDNAAEDSELDIQEVIHSPAPKKDVVSSAMIGSVPNSLVPSESAIDDPVAVTDGSPPSPSHDSQHMVISPEQTTEDQNRPTESILQISGESLPEHINGLVAEKSSADGITSYHTLLNDSAHDDVENSHENVKITPIELELDAEEKLPTVEISLTCNENGNDRETTPASIALGTPEPAQGEFEDIRFQDKGKVDKVLEENLAHSFRVIVVGSASSSDQNTSNYQLPTIFYPEHSAGKIATAQMLRGIRRSGSCPAIVTSDATERFGMLFESPTALITPDGRAQNATEILTAKSGNALADPIAALADISMSDDQDRCRDTAEHVHNGTCLSSLQCEPSANGLKAVEQPELSAVEKPLLTEAQRCPNRTTPDENDSGSVNQEQDQGCASTQSTPLLKAPSEQPVLADMSADPQMSKDDKEHVLQCVTLRQNGPCLGRPTDTEPFQVTDSGRPCTRSTRSHKSEQSNQSSLARMTRTRSLRSQSTAGVPQPPQRQSAIQANKSFAKNAAPTRIHKRSVSVLSSSADPLLINPLTACGTTFESVPDQERHQERPLKKGRYRRMGVRMWEADEDAVILAMSKKYENARITVVAMCEIILKNLDELKYETSRNVQTVDYRLRMLHTNNKLIARAEQVDLSEFAFLD</sequence>
<dbReference type="Proteomes" id="UP000078595">
    <property type="component" value="Chromosome 2"/>
</dbReference>
<evidence type="ECO:0000256" key="1">
    <source>
        <dbReference type="SAM" id="MobiDB-lite"/>
    </source>
</evidence>
<proteinExistence type="predicted"/>
<feature type="compositionally biased region" description="Polar residues" evidence="1">
    <location>
        <begin position="493"/>
        <end position="511"/>
    </location>
</feature>
<reference evidence="3" key="2">
    <citation type="submission" date="2013-07" db="EMBL/GenBank/DDBJ databases">
        <authorList>
            <consortium name="The Broad Institute Genome Sequencing Platform"/>
            <person name="Cuomo C."/>
            <person name="Litvintseva A."/>
            <person name="Chen Y."/>
            <person name="Heitman J."/>
            <person name="Sun S."/>
            <person name="Springer D."/>
            <person name="Dromer F."/>
            <person name="Young S.K."/>
            <person name="Zeng Q."/>
            <person name="Gargeya S."/>
            <person name="Fitzgerald M."/>
            <person name="Abouelleil A."/>
            <person name="Alvarado L."/>
            <person name="Berlin A.M."/>
            <person name="Chapman S.B."/>
            <person name="Dewar J."/>
            <person name="Goldberg J."/>
            <person name="Griggs A."/>
            <person name="Gujja S."/>
            <person name="Hansen M."/>
            <person name="Howarth C."/>
            <person name="Imamovic A."/>
            <person name="Larimer J."/>
            <person name="McCowan C."/>
            <person name="Murphy C."/>
            <person name="Pearson M."/>
            <person name="Priest M."/>
            <person name="Roberts A."/>
            <person name="Saif S."/>
            <person name="Shea T."/>
            <person name="Sykes S."/>
            <person name="Wortman J."/>
            <person name="Nusbaum C."/>
            <person name="Birren B."/>
        </authorList>
    </citation>
    <scope>NUCLEOTIDE SEQUENCE</scope>
    <source>
        <strain evidence="3">CBS 10117</strain>
    </source>
</reference>
<organism evidence="2">
    <name type="scientific">Kwoniella dejecticola CBS 10117</name>
    <dbReference type="NCBI Taxonomy" id="1296121"/>
    <lineage>
        <taxon>Eukaryota</taxon>
        <taxon>Fungi</taxon>
        <taxon>Dikarya</taxon>
        <taxon>Basidiomycota</taxon>
        <taxon>Agaricomycotina</taxon>
        <taxon>Tremellomycetes</taxon>
        <taxon>Tremellales</taxon>
        <taxon>Cryptococcaceae</taxon>
        <taxon>Kwoniella</taxon>
    </lineage>
</organism>
<feature type="compositionally biased region" description="Polar residues" evidence="1">
    <location>
        <begin position="596"/>
        <end position="614"/>
    </location>
</feature>
<dbReference type="RefSeq" id="XP_018265731.1">
    <property type="nucleotide sequence ID" value="XM_018405450.1"/>
</dbReference>
<evidence type="ECO:0000313" key="2">
    <source>
        <dbReference type="EMBL" id="OBR87889.1"/>
    </source>
</evidence>
<dbReference type="EMBL" id="CP144531">
    <property type="protein sequence ID" value="WWC59211.1"/>
    <property type="molecule type" value="Genomic_DNA"/>
</dbReference>